<accession>A0A0E9RWD7</accession>
<name>A0A0E9RWD7_ANGAN</name>
<protein>
    <submittedName>
        <fullName evidence="1">Uncharacterized protein</fullName>
    </submittedName>
</protein>
<dbReference type="EMBL" id="GBXM01075141">
    <property type="protein sequence ID" value="JAH33436.1"/>
    <property type="molecule type" value="Transcribed_RNA"/>
</dbReference>
<reference evidence="1" key="2">
    <citation type="journal article" date="2015" name="Fish Shellfish Immunol.">
        <title>Early steps in the European eel (Anguilla anguilla)-Vibrio vulnificus interaction in the gills: Role of the RtxA13 toxin.</title>
        <authorList>
            <person name="Callol A."/>
            <person name="Pajuelo D."/>
            <person name="Ebbesson L."/>
            <person name="Teles M."/>
            <person name="MacKenzie S."/>
            <person name="Amaro C."/>
        </authorList>
    </citation>
    <scope>NUCLEOTIDE SEQUENCE</scope>
</reference>
<proteinExistence type="predicted"/>
<evidence type="ECO:0000313" key="1">
    <source>
        <dbReference type="EMBL" id="JAH33436.1"/>
    </source>
</evidence>
<reference evidence="1" key="1">
    <citation type="submission" date="2014-11" db="EMBL/GenBank/DDBJ databases">
        <authorList>
            <person name="Amaro Gonzalez C."/>
        </authorList>
    </citation>
    <scope>NUCLEOTIDE SEQUENCE</scope>
</reference>
<sequence>MRCYGQVLVRGFQHCVGLLEHVPLIGWLPINPAATDRARGGGACRSY</sequence>
<organism evidence="1">
    <name type="scientific">Anguilla anguilla</name>
    <name type="common">European freshwater eel</name>
    <name type="synonym">Muraena anguilla</name>
    <dbReference type="NCBI Taxonomy" id="7936"/>
    <lineage>
        <taxon>Eukaryota</taxon>
        <taxon>Metazoa</taxon>
        <taxon>Chordata</taxon>
        <taxon>Craniata</taxon>
        <taxon>Vertebrata</taxon>
        <taxon>Euteleostomi</taxon>
        <taxon>Actinopterygii</taxon>
        <taxon>Neopterygii</taxon>
        <taxon>Teleostei</taxon>
        <taxon>Anguilliformes</taxon>
        <taxon>Anguillidae</taxon>
        <taxon>Anguilla</taxon>
    </lineage>
</organism>
<dbReference type="AlphaFoldDB" id="A0A0E9RWD7"/>